<dbReference type="EMBL" id="SLWF01000003">
    <property type="protein sequence ID" value="TCN88968.1"/>
    <property type="molecule type" value="Genomic_DNA"/>
</dbReference>
<comment type="caution">
    <text evidence="1">The sequence shown here is derived from an EMBL/GenBank/DDBJ whole genome shotgun (WGS) entry which is preliminary data.</text>
</comment>
<evidence type="ECO:0000313" key="2">
    <source>
        <dbReference type="Proteomes" id="UP000294832"/>
    </source>
</evidence>
<protein>
    <submittedName>
        <fullName evidence="1">Uncharacterized protein</fullName>
    </submittedName>
</protein>
<sequence length="33" mass="3628">MLNAIFADADKQGSLELYRKTLRMLVTGGQIAC</sequence>
<keyword evidence="2" id="KW-1185">Reference proteome</keyword>
<dbReference type="Proteomes" id="UP000294832">
    <property type="component" value="Unassembled WGS sequence"/>
</dbReference>
<dbReference type="AlphaFoldDB" id="A0A4R2FJ48"/>
<organism evidence="1 2">
    <name type="scientific">Shewanella fodinae</name>
    <dbReference type="NCBI Taxonomy" id="552357"/>
    <lineage>
        <taxon>Bacteria</taxon>
        <taxon>Pseudomonadati</taxon>
        <taxon>Pseudomonadota</taxon>
        <taxon>Gammaproteobacteria</taxon>
        <taxon>Alteromonadales</taxon>
        <taxon>Shewanellaceae</taxon>
        <taxon>Shewanella</taxon>
    </lineage>
</organism>
<proteinExistence type="predicted"/>
<gene>
    <name evidence="1" type="ORF">EDC91_103149</name>
</gene>
<evidence type="ECO:0000313" key="1">
    <source>
        <dbReference type="EMBL" id="TCN88968.1"/>
    </source>
</evidence>
<name>A0A4R2FJ48_9GAMM</name>
<reference evidence="1 2" key="1">
    <citation type="submission" date="2019-03" db="EMBL/GenBank/DDBJ databases">
        <title>Freshwater and sediment microbial communities from various areas in North America, analyzing microbe dynamics in response to fracking.</title>
        <authorList>
            <person name="Lamendella R."/>
        </authorList>
    </citation>
    <scope>NUCLEOTIDE SEQUENCE [LARGE SCALE GENOMIC DNA]</scope>
    <source>
        <strain evidence="1 2">74A</strain>
    </source>
</reference>
<accession>A0A4R2FJ48</accession>